<accession>S8DT26</accession>
<dbReference type="HOGENOM" id="CLU_514865_0_0_1"/>
<gene>
    <name evidence="2" type="ORF">FOMPIDRAFT_114520</name>
</gene>
<feature type="region of interest" description="Disordered" evidence="1">
    <location>
        <begin position="166"/>
        <end position="237"/>
    </location>
</feature>
<organism evidence="2 3">
    <name type="scientific">Fomitopsis schrenkii</name>
    <name type="common">Brown rot fungus</name>
    <dbReference type="NCBI Taxonomy" id="2126942"/>
    <lineage>
        <taxon>Eukaryota</taxon>
        <taxon>Fungi</taxon>
        <taxon>Dikarya</taxon>
        <taxon>Basidiomycota</taxon>
        <taxon>Agaricomycotina</taxon>
        <taxon>Agaricomycetes</taxon>
        <taxon>Polyporales</taxon>
        <taxon>Fomitopsis</taxon>
    </lineage>
</organism>
<dbReference type="InParanoid" id="S8DT26"/>
<evidence type="ECO:0000313" key="3">
    <source>
        <dbReference type="Proteomes" id="UP000015241"/>
    </source>
</evidence>
<dbReference type="EMBL" id="KE504189">
    <property type="protein sequence ID" value="EPS96401.1"/>
    <property type="molecule type" value="Genomic_DNA"/>
</dbReference>
<keyword evidence="3" id="KW-1185">Reference proteome</keyword>
<feature type="region of interest" description="Disordered" evidence="1">
    <location>
        <begin position="117"/>
        <end position="145"/>
    </location>
</feature>
<sequence>MNTLALSDTVKPRHVTVTMIFTGPEGTEYTARATGNVGEGTEHLKSSKACLRFKLSVDARSLCASRRFWRIALRRYLPYTRHKYPAGTVIESMEPDPPLMTNTQDDLRAGLNKMNKRPNVTSDALENGPVAASRPHKKLRTHHRVSAASVDEVVKAWYREGTQVHPLSGENLGASHTNPLLPMPQDVSSSWPSPPDTPQSGLLPPHTQDRGNYYSAALGGLHPPPRQTEQPAQDPTAVSSIQLEAFWLSGAETVHPPPDIMSQDPDGASHITGVEAQPTTYVPDFVQDLAIWQDTSSIPPRPTGSAYSIPAPPTVVEDPGLLQDHGPQVDGQAVQLSMGTIINRTDDLAAENPTQTLLGLLAPLMQPFCSAADSESGGPALPTAFWSRIGQFLEEVERGIPLAMESALDDCQNLLCEALMLWGLIPVYPDTEASTPAMYGKLAYANVEVQPSPQQVRAQSYLTELAPYLTPYRGDEVNAPMLPKEFWDSVGKFVESNGHVEDTNVSPQADGTHIGTLLIIEDVVDTWNC</sequence>
<name>S8DT26_FOMSC</name>
<evidence type="ECO:0000256" key="1">
    <source>
        <dbReference type="SAM" id="MobiDB-lite"/>
    </source>
</evidence>
<dbReference type="Proteomes" id="UP000015241">
    <property type="component" value="Unassembled WGS sequence"/>
</dbReference>
<evidence type="ECO:0000313" key="2">
    <source>
        <dbReference type="EMBL" id="EPS96401.1"/>
    </source>
</evidence>
<proteinExistence type="predicted"/>
<feature type="compositionally biased region" description="Polar residues" evidence="1">
    <location>
        <begin position="227"/>
        <end position="237"/>
    </location>
</feature>
<dbReference type="AlphaFoldDB" id="S8DT26"/>
<feature type="compositionally biased region" description="Basic residues" evidence="1">
    <location>
        <begin position="134"/>
        <end position="145"/>
    </location>
</feature>
<protein>
    <submittedName>
        <fullName evidence="2">Uncharacterized protein</fullName>
    </submittedName>
</protein>
<reference evidence="2 3" key="1">
    <citation type="journal article" date="2012" name="Science">
        <title>The Paleozoic origin of enzymatic lignin decomposition reconstructed from 31 fungal genomes.</title>
        <authorList>
            <person name="Floudas D."/>
            <person name="Binder M."/>
            <person name="Riley R."/>
            <person name="Barry K."/>
            <person name="Blanchette R.A."/>
            <person name="Henrissat B."/>
            <person name="Martinez A.T."/>
            <person name="Otillar R."/>
            <person name="Spatafora J.W."/>
            <person name="Yadav J.S."/>
            <person name="Aerts A."/>
            <person name="Benoit I."/>
            <person name="Boyd A."/>
            <person name="Carlson A."/>
            <person name="Copeland A."/>
            <person name="Coutinho P.M."/>
            <person name="de Vries R.P."/>
            <person name="Ferreira P."/>
            <person name="Findley K."/>
            <person name="Foster B."/>
            <person name="Gaskell J."/>
            <person name="Glotzer D."/>
            <person name="Gorecki P."/>
            <person name="Heitman J."/>
            <person name="Hesse C."/>
            <person name="Hori C."/>
            <person name="Igarashi K."/>
            <person name="Jurgens J.A."/>
            <person name="Kallen N."/>
            <person name="Kersten P."/>
            <person name="Kohler A."/>
            <person name="Kuees U."/>
            <person name="Kumar T.K.A."/>
            <person name="Kuo A."/>
            <person name="LaButti K."/>
            <person name="Larrondo L.F."/>
            <person name="Lindquist E."/>
            <person name="Ling A."/>
            <person name="Lombard V."/>
            <person name="Lucas S."/>
            <person name="Lundell T."/>
            <person name="Martin R."/>
            <person name="McLaughlin D.J."/>
            <person name="Morgenstern I."/>
            <person name="Morin E."/>
            <person name="Murat C."/>
            <person name="Nagy L.G."/>
            <person name="Nolan M."/>
            <person name="Ohm R.A."/>
            <person name="Patyshakuliyeva A."/>
            <person name="Rokas A."/>
            <person name="Ruiz-Duenas F.J."/>
            <person name="Sabat G."/>
            <person name="Salamov A."/>
            <person name="Samejima M."/>
            <person name="Schmutz J."/>
            <person name="Slot J.C."/>
            <person name="St John F."/>
            <person name="Stenlid J."/>
            <person name="Sun H."/>
            <person name="Sun S."/>
            <person name="Syed K."/>
            <person name="Tsang A."/>
            <person name="Wiebenga A."/>
            <person name="Young D."/>
            <person name="Pisabarro A."/>
            <person name="Eastwood D.C."/>
            <person name="Martin F."/>
            <person name="Cullen D."/>
            <person name="Grigoriev I.V."/>
            <person name="Hibbett D.S."/>
        </authorList>
    </citation>
    <scope>NUCLEOTIDE SEQUENCE</scope>
    <source>
        <strain evidence="3">FP-58527</strain>
    </source>
</reference>